<comment type="subunit">
    <text evidence="11">Monomer.</text>
</comment>
<evidence type="ECO:0000259" key="12">
    <source>
        <dbReference type="Pfam" id="PF01180"/>
    </source>
</evidence>
<evidence type="ECO:0000256" key="6">
    <source>
        <dbReference type="ARBA" id="ARBA00022643"/>
    </source>
</evidence>
<dbReference type="EMBL" id="BMKM01000008">
    <property type="protein sequence ID" value="GGE28805.1"/>
    <property type="molecule type" value="Genomic_DNA"/>
</dbReference>
<comment type="function">
    <text evidence="1 11">Catalyzes the conversion of dihydroorotate to orotate with quinone as electron acceptor.</text>
</comment>
<comment type="caution">
    <text evidence="13">The sequence shown here is derived from an EMBL/GenBank/DDBJ whole genome shotgun (WGS) entry which is preliminary data.</text>
</comment>
<dbReference type="Proteomes" id="UP000614460">
    <property type="component" value="Unassembled WGS sequence"/>
</dbReference>
<dbReference type="Pfam" id="PF01180">
    <property type="entry name" value="DHO_dh"/>
    <property type="match status" value="1"/>
</dbReference>
<evidence type="ECO:0000256" key="5">
    <source>
        <dbReference type="ARBA" id="ARBA00022630"/>
    </source>
</evidence>
<dbReference type="NCBIfam" id="TIGR01036">
    <property type="entry name" value="pyrD_sub2"/>
    <property type="match status" value="1"/>
</dbReference>
<keyword evidence="6 11" id="KW-0288">FMN</keyword>
<feature type="active site" description="Nucleophile" evidence="11">
    <location>
        <position position="193"/>
    </location>
</feature>
<evidence type="ECO:0000313" key="14">
    <source>
        <dbReference type="Proteomes" id="UP000614460"/>
    </source>
</evidence>
<feature type="binding site" evidence="11">
    <location>
        <begin position="127"/>
        <end position="131"/>
    </location>
    <ligand>
        <name>substrate</name>
    </ligand>
</feature>
<evidence type="ECO:0000313" key="13">
    <source>
        <dbReference type="EMBL" id="GGE28805.1"/>
    </source>
</evidence>
<dbReference type="InterPro" id="IPR013785">
    <property type="entry name" value="Aldolase_TIM"/>
</dbReference>
<dbReference type="InterPro" id="IPR005720">
    <property type="entry name" value="Dihydroorotate_DH_cat"/>
</dbReference>
<dbReference type="UniPathway" id="UPA00070">
    <property type="reaction ID" value="UER00946"/>
</dbReference>
<dbReference type="NCBIfam" id="NF003645">
    <property type="entry name" value="PRK05286.1-2"/>
    <property type="match status" value="1"/>
</dbReference>
<dbReference type="CDD" id="cd04738">
    <property type="entry name" value="DHOD_2_like"/>
    <property type="match status" value="1"/>
</dbReference>
<evidence type="ECO:0000256" key="10">
    <source>
        <dbReference type="ARBA" id="ARBA00048639"/>
    </source>
</evidence>
<comment type="similarity">
    <text evidence="4 11">Belongs to the dihydroorotate dehydrogenase family. Type 2 subfamily.</text>
</comment>
<dbReference type="PROSITE" id="PS00912">
    <property type="entry name" value="DHODEHASE_2"/>
    <property type="match status" value="1"/>
</dbReference>
<feature type="binding site" evidence="11">
    <location>
        <position position="102"/>
    </location>
    <ligand>
        <name>FMN</name>
        <dbReference type="ChEBI" id="CHEBI:58210"/>
    </ligand>
</feature>
<evidence type="ECO:0000256" key="1">
    <source>
        <dbReference type="ARBA" id="ARBA00003125"/>
    </source>
</evidence>
<keyword evidence="11" id="KW-1003">Cell membrane</keyword>
<dbReference type="SUPFAM" id="SSF51395">
    <property type="entry name" value="FMN-linked oxidoreductases"/>
    <property type="match status" value="1"/>
</dbReference>
<evidence type="ECO:0000256" key="4">
    <source>
        <dbReference type="ARBA" id="ARBA00005359"/>
    </source>
</evidence>
<feature type="binding site" evidence="11">
    <location>
        <position position="195"/>
    </location>
    <ligand>
        <name>substrate</name>
    </ligand>
</feature>
<keyword evidence="7 11" id="KW-0665">Pyrimidine biosynthesis</keyword>
<feature type="binding site" evidence="11">
    <location>
        <position position="231"/>
    </location>
    <ligand>
        <name>FMN</name>
        <dbReference type="ChEBI" id="CHEBI:58210"/>
    </ligand>
</feature>
<evidence type="ECO:0000256" key="3">
    <source>
        <dbReference type="ARBA" id="ARBA00005161"/>
    </source>
</evidence>
<feature type="binding site" evidence="11">
    <location>
        <position position="259"/>
    </location>
    <ligand>
        <name>FMN</name>
        <dbReference type="ChEBI" id="CHEBI:58210"/>
    </ligand>
</feature>
<protein>
    <recommendedName>
        <fullName evidence="11">Dihydroorotate dehydrogenase (quinone)</fullName>
        <ecNumber evidence="11">1.3.5.2</ecNumber>
    </recommendedName>
    <alternativeName>
        <fullName evidence="11">DHOdehase</fullName>
        <shortName evidence="11">DHOD</shortName>
        <shortName evidence="11">DHODase</shortName>
    </alternativeName>
    <alternativeName>
        <fullName evidence="11">Dihydroorotate oxidase</fullName>
    </alternativeName>
</protein>
<keyword evidence="14" id="KW-1185">Reference proteome</keyword>
<comment type="cofactor">
    <cofactor evidence="11">
        <name>FMN</name>
        <dbReference type="ChEBI" id="CHEBI:58210"/>
    </cofactor>
    <text evidence="11">Binds 1 FMN per subunit.</text>
</comment>
<accession>A0A8H9G2V5</accession>
<evidence type="ECO:0000256" key="7">
    <source>
        <dbReference type="ARBA" id="ARBA00022975"/>
    </source>
</evidence>
<dbReference type="AlphaFoldDB" id="A0A8H9G2V5"/>
<keyword evidence="8 11" id="KW-0560">Oxidoreductase</keyword>
<dbReference type="GO" id="GO:0005737">
    <property type="term" value="C:cytoplasm"/>
    <property type="evidence" value="ECO:0007669"/>
    <property type="project" value="InterPro"/>
</dbReference>
<dbReference type="EC" id="1.3.5.2" evidence="11"/>
<comment type="subcellular location">
    <subcellularLocation>
        <location evidence="11">Cell membrane</location>
        <topology evidence="11">Peripheral membrane protein</topology>
    </subcellularLocation>
    <subcellularLocation>
        <location evidence="2">Membrane</location>
    </subcellularLocation>
</comment>
<dbReference type="InterPro" id="IPR050074">
    <property type="entry name" value="DHO_dehydrogenase"/>
</dbReference>
<feature type="binding site" evidence="11">
    <location>
        <position position="82"/>
    </location>
    <ligand>
        <name>substrate</name>
    </ligand>
</feature>
<comment type="catalytic activity">
    <reaction evidence="10 11">
        <text>(S)-dihydroorotate + a quinone = orotate + a quinol</text>
        <dbReference type="Rhea" id="RHEA:30187"/>
        <dbReference type="ChEBI" id="CHEBI:24646"/>
        <dbReference type="ChEBI" id="CHEBI:30839"/>
        <dbReference type="ChEBI" id="CHEBI:30864"/>
        <dbReference type="ChEBI" id="CHEBI:132124"/>
        <dbReference type="EC" id="1.3.5.2"/>
    </reaction>
</comment>
<organism evidence="13 14">
    <name type="scientific">Sphingobacterium cellulitidis</name>
    <dbReference type="NCBI Taxonomy" id="1768011"/>
    <lineage>
        <taxon>Bacteria</taxon>
        <taxon>Pseudomonadati</taxon>
        <taxon>Bacteroidota</taxon>
        <taxon>Sphingobacteriia</taxon>
        <taxon>Sphingobacteriales</taxon>
        <taxon>Sphingobacteriaceae</taxon>
        <taxon>Sphingobacterium</taxon>
    </lineage>
</organism>
<feature type="binding site" evidence="11">
    <location>
        <begin position="260"/>
        <end position="261"/>
    </location>
    <ligand>
        <name>substrate</name>
    </ligand>
</feature>
<dbReference type="GO" id="GO:0044205">
    <property type="term" value="P:'de novo' UMP biosynthetic process"/>
    <property type="evidence" value="ECO:0007669"/>
    <property type="project" value="UniProtKB-UniRule"/>
</dbReference>
<feature type="binding site" evidence="11">
    <location>
        <position position="190"/>
    </location>
    <ligand>
        <name>substrate</name>
    </ligand>
</feature>
<evidence type="ECO:0000256" key="9">
    <source>
        <dbReference type="ARBA" id="ARBA00023136"/>
    </source>
</evidence>
<evidence type="ECO:0000256" key="2">
    <source>
        <dbReference type="ARBA" id="ARBA00004370"/>
    </source>
</evidence>
<dbReference type="GO" id="GO:0106430">
    <property type="term" value="F:dihydroorotate dehydrogenase (quinone) activity"/>
    <property type="evidence" value="ECO:0007669"/>
    <property type="project" value="UniProtKB-EC"/>
</dbReference>
<gene>
    <name evidence="11 13" type="primary">pyrD</name>
    <name evidence="13" type="ORF">GCM10011516_28150</name>
</gene>
<feature type="binding site" evidence="11">
    <location>
        <position position="283"/>
    </location>
    <ligand>
        <name>FMN</name>
        <dbReference type="ChEBI" id="CHEBI:58210"/>
    </ligand>
</feature>
<dbReference type="PANTHER" id="PTHR48109">
    <property type="entry name" value="DIHYDROOROTATE DEHYDROGENASE (QUINONE), MITOCHONDRIAL-RELATED"/>
    <property type="match status" value="1"/>
</dbReference>
<keyword evidence="9 11" id="KW-0472">Membrane</keyword>
<sequence length="359" mass="39465">MNISASLATFASMYKLVKPFFFSMNPEQAHHNVTSGLKFFNKIWGSKALLNSMYCVEDPRLETKVFGLTFKNPVGLAAGFDKNAEYIEDMARLGFGFIEIGTVTPKPQPGNDKPRMFRLVDDSALINRMGFNNKGADVAAAKLKFLKERNGVLIGGNIGKNKVTPNEEAVNDYIYCFKSLFDYVDYFVVNVSSPNTPGLRDLQEKGPLMHILNTLQQMNLEKSNPKPILLKIAPDLTFTQLDDIVDIVMETKIAGVIATNTTIAREGLQSNRLLVQEPGGVSGKPLTRRSTEVIKYISDKSGKAFPIIGVGGIHSAEDAIEKLNAGASLVQVYTGFIYEGPSLVADICKGILKERSKNQ</sequence>
<dbReference type="InterPro" id="IPR005719">
    <property type="entry name" value="Dihydroorotate_DH_2"/>
</dbReference>
<dbReference type="HAMAP" id="MF_00225">
    <property type="entry name" value="DHO_dh_type2"/>
    <property type="match status" value="1"/>
</dbReference>
<feature type="domain" description="Dihydroorotate dehydrogenase catalytic" evidence="12">
    <location>
        <begin position="61"/>
        <end position="352"/>
    </location>
</feature>
<evidence type="ECO:0000256" key="8">
    <source>
        <dbReference type="ARBA" id="ARBA00023002"/>
    </source>
</evidence>
<comment type="pathway">
    <text evidence="3 11">Pyrimidine metabolism; UMP biosynthesis via de novo pathway; orotate from (S)-dihydroorotate (quinone route): step 1/1.</text>
</comment>
<dbReference type="InterPro" id="IPR001295">
    <property type="entry name" value="Dihydroorotate_DH_CS"/>
</dbReference>
<reference evidence="13" key="2">
    <citation type="submission" date="2020-09" db="EMBL/GenBank/DDBJ databases">
        <authorList>
            <person name="Sun Q."/>
            <person name="Zhou Y."/>
        </authorList>
    </citation>
    <scope>NUCLEOTIDE SEQUENCE</scope>
    <source>
        <strain evidence="13">CGMCC 1.15966</strain>
    </source>
</reference>
<dbReference type="NCBIfam" id="NF003652">
    <property type="entry name" value="PRK05286.2-5"/>
    <property type="match status" value="1"/>
</dbReference>
<evidence type="ECO:0000256" key="11">
    <source>
        <dbReference type="HAMAP-Rule" id="MF_00225"/>
    </source>
</evidence>
<dbReference type="GO" id="GO:0006207">
    <property type="term" value="P:'de novo' pyrimidine nucleobase biosynthetic process"/>
    <property type="evidence" value="ECO:0007669"/>
    <property type="project" value="UniProtKB-UniRule"/>
</dbReference>
<dbReference type="PROSITE" id="PS00911">
    <property type="entry name" value="DHODEHASE_1"/>
    <property type="match status" value="1"/>
</dbReference>
<dbReference type="PANTHER" id="PTHR48109:SF4">
    <property type="entry name" value="DIHYDROOROTATE DEHYDROGENASE (QUINONE), MITOCHONDRIAL"/>
    <property type="match status" value="1"/>
</dbReference>
<name>A0A8H9G2V5_9SPHI</name>
<feature type="binding site" evidence="11">
    <location>
        <begin position="333"/>
        <end position="334"/>
    </location>
    <ligand>
        <name>FMN</name>
        <dbReference type="ChEBI" id="CHEBI:58210"/>
    </ligand>
</feature>
<reference evidence="13" key="1">
    <citation type="journal article" date="2014" name="Int. J. Syst. Evol. Microbiol.">
        <title>Complete genome sequence of Corynebacterium casei LMG S-19264T (=DSM 44701T), isolated from a smear-ripened cheese.</title>
        <authorList>
            <consortium name="US DOE Joint Genome Institute (JGI-PGF)"/>
            <person name="Walter F."/>
            <person name="Albersmeier A."/>
            <person name="Kalinowski J."/>
            <person name="Ruckert C."/>
        </authorList>
    </citation>
    <scope>NUCLEOTIDE SEQUENCE</scope>
    <source>
        <strain evidence="13">CGMCC 1.15966</strain>
    </source>
</reference>
<dbReference type="Gene3D" id="3.20.20.70">
    <property type="entry name" value="Aldolase class I"/>
    <property type="match status" value="1"/>
</dbReference>
<feature type="binding site" evidence="11">
    <location>
        <position position="190"/>
    </location>
    <ligand>
        <name>FMN</name>
        <dbReference type="ChEBI" id="CHEBI:58210"/>
    </ligand>
</feature>
<proteinExistence type="inferred from homology"/>
<keyword evidence="5 11" id="KW-0285">Flavoprotein</keyword>
<feature type="binding site" evidence="11">
    <location>
        <position position="312"/>
    </location>
    <ligand>
        <name>FMN</name>
        <dbReference type="ChEBI" id="CHEBI:58210"/>
    </ligand>
</feature>
<dbReference type="GO" id="GO:0005886">
    <property type="term" value="C:plasma membrane"/>
    <property type="evidence" value="ECO:0007669"/>
    <property type="project" value="UniProtKB-SubCell"/>
</dbReference>
<feature type="binding site" evidence="11">
    <location>
        <begin position="78"/>
        <end position="82"/>
    </location>
    <ligand>
        <name>FMN</name>
        <dbReference type="ChEBI" id="CHEBI:58210"/>
    </ligand>
</feature>
<feature type="binding site" evidence="11">
    <location>
        <position position="157"/>
    </location>
    <ligand>
        <name>FMN</name>
        <dbReference type="ChEBI" id="CHEBI:58210"/>
    </ligand>
</feature>